<dbReference type="Proteomes" id="UP001489004">
    <property type="component" value="Unassembled WGS sequence"/>
</dbReference>
<gene>
    <name evidence="1" type="ORF">WJX72_004064</name>
</gene>
<evidence type="ECO:0000313" key="2">
    <source>
        <dbReference type="Proteomes" id="UP001489004"/>
    </source>
</evidence>
<evidence type="ECO:0000313" key="1">
    <source>
        <dbReference type="EMBL" id="KAK9823589.1"/>
    </source>
</evidence>
<organism evidence="1 2">
    <name type="scientific">[Myrmecia] bisecta</name>
    <dbReference type="NCBI Taxonomy" id="41462"/>
    <lineage>
        <taxon>Eukaryota</taxon>
        <taxon>Viridiplantae</taxon>
        <taxon>Chlorophyta</taxon>
        <taxon>core chlorophytes</taxon>
        <taxon>Trebouxiophyceae</taxon>
        <taxon>Trebouxiales</taxon>
        <taxon>Trebouxiaceae</taxon>
        <taxon>Myrmecia</taxon>
    </lineage>
</organism>
<dbReference type="AlphaFoldDB" id="A0AAW1QQ64"/>
<keyword evidence="2" id="KW-1185">Reference proteome</keyword>
<comment type="caution">
    <text evidence="1">The sequence shown here is derived from an EMBL/GenBank/DDBJ whole genome shotgun (WGS) entry which is preliminary data.</text>
</comment>
<sequence>MCNVTCQRTWGPSHMGQVCFRYVPLRHRCRHRAVEAAASQQSTGGFGEGLKRFAKQVQAQLPLVGLLTRLAAPTGGVGNDELSYPEFCRALWDAAPMEFNFATAEWEKLHGKEGQRRYVLLCLWMARQGAGVVPSKQIAAAARRVRVTQDIEIEMDRFEASRDAVFKQYSYAERPTGKLQDQIDLAVDSICRVTLGLNDGVEVSPRDAEILTEMVAAAFADQEGAQALVQRSVRSRKDRANAYL</sequence>
<name>A0AAW1QQ64_9CHLO</name>
<dbReference type="EMBL" id="JALJOR010000002">
    <property type="protein sequence ID" value="KAK9823589.1"/>
    <property type="molecule type" value="Genomic_DNA"/>
</dbReference>
<protein>
    <submittedName>
        <fullName evidence="1">Uncharacterized protein</fullName>
    </submittedName>
</protein>
<dbReference type="PANTHER" id="PTHR36770">
    <property type="entry name" value="PHOTOSYSTEM I ASSEMBLY FACTOR PSA3, CHLOROPLASTIC"/>
    <property type="match status" value="1"/>
</dbReference>
<dbReference type="PANTHER" id="PTHR36770:SF1">
    <property type="entry name" value="PHOTOSYSTEM I ASSEMBLY FACTOR PSA3, CHLOROPLASTIC"/>
    <property type="match status" value="1"/>
</dbReference>
<proteinExistence type="predicted"/>
<dbReference type="GO" id="GO:0048564">
    <property type="term" value="P:photosystem I assembly"/>
    <property type="evidence" value="ECO:0007669"/>
    <property type="project" value="InterPro"/>
</dbReference>
<dbReference type="InterPro" id="IPR037736">
    <property type="entry name" value="PSA3"/>
</dbReference>
<accession>A0AAW1QQ64</accession>
<reference evidence="1 2" key="1">
    <citation type="journal article" date="2024" name="Nat. Commun.">
        <title>Phylogenomics reveals the evolutionary origins of lichenization in chlorophyte algae.</title>
        <authorList>
            <person name="Puginier C."/>
            <person name="Libourel C."/>
            <person name="Otte J."/>
            <person name="Skaloud P."/>
            <person name="Haon M."/>
            <person name="Grisel S."/>
            <person name="Petersen M."/>
            <person name="Berrin J.G."/>
            <person name="Delaux P.M."/>
            <person name="Dal Grande F."/>
            <person name="Keller J."/>
        </authorList>
    </citation>
    <scope>NUCLEOTIDE SEQUENCE [LARGE SCALE GENOMIC DNA]</scope>
    <source>
        <strain evidence="1 2">SAG 2043</strain>
    </source>
</reference>